<dbReference type="InterPro" id="IPR006675">
    <property type="entry name" value="HDIG_dom"/>
</dbReference>
<dbReference type="Gene3D" id="1.10.3210.10">
    <property type="entry name" value="Hypothetical protein af1432"/>
    <property type="match status" value="1"/>
</dbReference>
<dbReference type="PROSITE" id="PS51833">
    <property type="entry name" value="HDOD"/>
    <property type="match status" value="1"/>
</dbReference>
<dbReference type="RefSeq" id="WP_125242330.1">
    <property type="nucleotide sequence ID" value="NZ_RSED01000004.1"/>
</dbReference>
<comment type="caution">
    <text evidence="2">The sequence shown here is derived from an EMBL/GenBank/DDBJ whole genome shotgun (WGS) entry which is preliminary data.</text>
</comment>
<organism evidence="2 3">
    <name type="scientific">Aquabacterium soli</name>
    <dbReference type="NCBI Taxonomy" id="2493092"/>
    <lineage>
        <taxon>Bacteria</taxon>
        <taxon>Pseudomonadati</taxon>
        <taxon>Pseudomonadota</taxon>
        <taxon>Betaproteobacteria</taxon>
        <taxon>Burkholderiales</taxon>
        <taxon>Aquabacterium</taxon>
    </lineage>
</organism>
<dbReference type="SUPFAM" id="SSF109604">
    <property type="entry name" value="HD-domain/PDEase-like"/>
    <property type="match status" value="1"/>
</dbReference>
<dbReference type="PANTHER" id="PTHR33525">
    <property type="match status" value="1"/>
</dbReference>
<name>A0A426VE18_9BURK</name>
<dbReference type="NCBIfam" id="TIGR00277">
    <property type="entry name" value="HDIG"/>
    <property type="match status" value="1"/>
</dbReference>
<accession>A0A426VE18</accession>
<dbReference type="OrthoDB" id="9770715at2"/>
<protein>
    <submittedName>
        <fullName evidence="2">HDOD domain-containing protein</fullName>
    </submittedName>
</protein>
<dbReference type="Proteomes" id="UP000269265">
    <property type="component" value="Unassembled WGS sequence"/>
</dbReference>
<dbReference type="Pfam" id="PF08668">
    <property type="entry name" value="HDOD"/>
    <property type="match status" value="1"/>
</dbReference>
<dbReference type="PANTHER" id="PTHR33525:SF3">
    <property type="entry name" value="RIBONUCLEASE Y"/>
    <property type="match status" value="1"/>
</dbReference>
<dbReference type="InterPro" id="IPR013976">
    <property type="entry name" value="HDOD"/>
</dbReference>
<proteinExistence type="predicted"/>
<keyword evidence="3" id="KW-1185">Reference proteome</keyword>
<evidence type="ECO:0000313" key="3">
    <source>
        <dbReference type="Proteomes" id="UP000269265"/>
    </source>
</evidence>
<sequence length="293" mass="31649">MNTSPDLRPDLSLSFLITPDRFRTSLRDLPALPAAVQDIILTLGREDIGAAEVADHLSHDPALSAKTLRLANSSFYGMSRQVGSIPDAITILGLRTVRTMVLAAGMTERFQVAREAGFDLRAFWRHAVGAALVGQGLARELHMDTDIGFTVGLLHDIGRVALACMFPEEYAHVLMHQRTLDLLPIDAEHAALGTDHAAMGGLLAEHWHFSPVVVEAITHHHAPALHHGPGLVGLAHLADAFSHALGLSGQEDEMVPPTPPEVWGAMAPGAQASMRLFTQVEHEFDDICQALHV</sequence>
<dbReference type="InterPro" id="IPR052340">
    <property type="entry name" value="RNase_Y/CdgJ"/>
</dbReference>
<gene>
    <name evidence="2" type="ORF">EIP75_05925</name>
</gene>
<evidence type="ECO:0000313" key="2">
    <source>
        <dbReference type="EMBL" id="RRS05111.1"/>
    </source>
</evidence>
<feature type="domain" description="HDOD" evidence="1">
    <location>
        <begin position="29"/>
        <end position="223"/>
    </location>
</feature>
<reference evidence="2 3" key="1">
    <citation type="submission" date="2018-12" db="EMBL/GenBank/DDBJ databases">
        <title>The whole draft genome of Aquabacterium sp. SJQ9.</title>
        <authorList>
            <person name="Sun L."/>
            <person name="Gao X."/>
            <person name="Chen W."/>
            <person name="Huang K."/>
        </authorList>
    </citation>
    <scope>NUCLEOTIDE SEQUENCE [LARGE SCALE GENOMIC DNA]</scope>
    <source>
        <strain evidence="2 3">SJQ9</strain>
    </source>
</reference>
<dbReference type="AlphaFoldDB" id="A0A426VE18"/>
<dbReference type="EMBL" id="RSED01000004">
    <property type="protein sequence ID" value="RRS05111.1"/>
    <property type="molecule type" value="Genomic_DNA"/>
</dbReference>
<evidence type="ECO:0000259" key="1">
    <source>
        <dbReference type="PROSITE" id="PS51833"/>
    </source>
</evidence>